<keyword evidence="4 5" id="KW-0472">Membrane</keyword>
<protein>
    <submittedName>
        <fullName evidence="6">Unannotated protein</fullName>
    </submittedName>
</protein>
<feature type="transmembrane region" description="Helical" evidence="5">
    <location>
        <begin position="260"/>
        <end position="283"/>
    </location>
</feature>
<proteinExistence type="predicted"/>
<dbReference type="EMBL" id="CAEZSX010000059">
    <property type="protein sequence ID" value="CAB4553759.1"/>
    <property type="molecule type" value="Genomic_DNA"/>
</dbReference>
<dbReference type="GO" id="GO:0016020">
    <property type="term" value="C:membrane"/>
    <property type="evidence" value="ECO:0007669"/>
    <property type="project" value="UniProtKB-SubCell"/>
</dbReference>
<keyword evidence="2 5" id="KW-0812">Transmembrane</keyword>
<dbReference type="AlphaFoldDB" id="A0A6J6CTL8"/>
<keyword evidence="3 5" id="KW-1133">Transmembrane helix</keyword>
<evidence type="ECO:0000256" key="5">
    <source>
        <dbReference type="SAM" id="Phobius"/>
    </source>
</evidence>
<feature type="transmembrane region" description="Helical" evidence="5">
    <location>
        <begin position="12"/>
        <end position="31"/>
    </location>
</feature>
<feature type="transmembrane region" description="Helical" evidence="5">
    <location>
        <begin position="112"/>
        <end position="127"/>
    </location>
</feature>
<feature type="transmembrane region" description="Helical" evidence="5">
    <location>
        <begin position="86"/>
        <end position="106"/>
    </location>
</feature>
<dbReference type="NCBIfam" id="NF010119">
    <property type="entry name" value="PRK13595.1"/>
    <property type="match status" value="1"/>
</dbReference>
<dbReference type="CDD" id="cd13966">
    <property type="entry name" value="PT_UbiA_4"/>
    <property type="match status" value="1"/>
</dbReference>
<organism evidence="6">
    <name type="scientific">freshwater metagenome</name>
    <dbReference type="NCBI Taxonomy" id="449393"/>
    <lineage>
        <taxon>unclassified sequences</taxon>
        <taxon>metagenomes</taxon>
        <taxon>ecological metagenomes</taxon>
    </lineage>
</organism>
<feature type="transmembrane region" description="Helical" evidence="5">
    <location>
        <begin position="212"/>
        <end position="239"/>
    </location>
</feature>
<evidence type="ECO:0000256" key="3">
    <source>
        <dbReference type="ARBA" id="ARBA00022989"/>
    </source>
</evidence>
<evidence type="ECO:0000256" key="4">
    <source>
        <dbReference type="ARBA" id="ARBA00023136"/>
    </source>
</evidence>
<dbReference type="PANTHER" id="PTHR42723:SF1">
    <property type="entry name" value="CHLOROPHYLL SYNTHASE, CHLOROPLASTIC"/>
    <property type="match status" value="1"/>
</dbReference>
<dbReference type="InterPro" id="IPR050475">
    <property type="entry name" value="Prenyltransferase_related"/>
</dbReference>
<evidence type="ECO:0000256" key="1">
    <source>
        <dbReference type="ARBA" id="ARBA00004141"/>
    </source>
</evidence>
<dbReference type="InterPro" id="IPR044878">
    <property type="entry name" value="UbiA_sf"/>
</dbReference>
<accession>A0A6J6CTL8</accession>
<dbReference type="Gene3D" id="1.10.357.140">
    <property type="entry name" value="UbiA prenyltransferase"/>
    <property type="match status" value="1"/>
</dbReference>
<name>A0A6J6CTL8_9ZZZZ</name>
<sequence>MLRNMLLRLIQISRPVLWINTIGTSVIAMWLGGDLWRWDIIPFLIWVTFPFNLLIYGINDIFDQETDNINARKGGMEGAKISPREVVPIFVAVAVTNIPFLIYFAFTVPPAAMAWILAYGLFFYFYSSPPFRFKARPVWDSVSNTDYAFPLVFIPLAFGHEPLWFAAIGLMVWSMAKHTFDAVQDIPQDSFVGIKTTAVWLGTKGSAYWVGFWWLISTILFALVNIPVAIVNAVIAGYLTYSIFKNPLPETGRKLYRLSIAFPYIAGTVAGVQLVAAMFIGMYP</sequence>
<feature type="transmembrane region" description="Helical" evidence="5">
    <location>
        <begin position="148"/>
        <end position="173"/>
    </location>
</feature>
<dbReference type="GO" id="GO:0016765">
    <property type="term" value="F:transferase activity, transferring alkyl or aryl (other than methyl) groups"/>
    <property type="evidence" value="ECO:0007669"/>
    <property type="project" value="InterPro"/>
</dbReference>
<dbReference type="PANTHER" id="PTHR42723">
    <property type="entry name" value="CHLOROPHYLL SYNTHASE"/>
    <property type="match status" value="1"/>
</dbReference>
<reference evidence="6" key="1">
    <citation type="submission" date="2020-05" db="EMBL/GenBank/DDBJ databases">
        <authorList>
            <person name="Chiriac C."/>
            <person name="Salcher M."/>
            <person name="Ghai R."/>
            <person name="Kavagutti S V."/>
        </authorList>
    </citation>
    <scope>NUCLEOTIDE SEQUENCE</scope>
</reference>
<gene>
    <name evidence="6" type="ORF">UFOPK1537_00484</name>
</gene>
<dbReference type="Pfam" id="PF01040">
    <property type="entry name" value="UbiA"/>
    <property type="match status" value="1"/>
</dbReference>
<comment type="subcellular location">
    <subcellularLocation>
        <location evidence="1">Membrane</location>
        <topology evidence="1">Multi-pass membrane protein</topology>
    </subcellularLocation>
</comment>
<feature type="transmembrane region" description="Helical" evidence="5">
    <location>
        <begin position="43"/>
        <end position="62"/>
    </location>
</feature>
<dbReference type="InterPro" id="IPR000537">
    <property type="entry name" value="UbiA_prenyltransferase"/>
</dbReference>
<evidence type="ECO:0000313" key="6">
    <source>
        <dbReference type="EMBL" id="CAB4553759.1"/>
    </source>
</evidence>
<evidence type="ECO:0000256" key="2">
    <source>
        <dbReference type="ARBA" id="ARBA00022692"/>
    </source>
</evidence>